<dbReference type="InterPro" id="IPR037056">
    <property type="entry name" value="RNase_H1_N_sf"/>
</dbReference>
<keyword evidence="11" id="KW-1185">Reference proteome</keyword>
<proteinExistence type="inferred from homology"/>
<keyword evidence="4" id="KW-0540">Nuclease</keyword>
<dbReference type="EMBL" id="JAANHZ010000333">
    <property type="protein sequence ID" value="KAG5312169.1"/>
    <property type="molecule type" value="Genomic_DNA"/>
</dbReference>
<evidence type="ECO:0000313" key="10">
    <source>
        <dbReference type="EMBL" id="KAG5312169.1"/>
    </source>
</evidence>
<protein>
    <recommendedName>
        <fullName evidence="3">ribonuclease H</fullName>
        <ecNumber evidence="3">3.1.26.4</ecNumber>
    </recommendedName>
</protein>
<gene>
    <name evidence="10" type="primary">Rnaseh1_1</name>
    <name evidence="10" type="ORF">G6Z75_0010447</name>
</gene>
<dbReference type="GO" id="GO:0046872">
    <property type="term" value="F:metal ion binding"/>
    <property type="evidence" value="ECO:0007669"/>
    <property type="project" value="UniProtKB-KW"/>
</dbReference>
<organism evidence="10 11">
    <name type="scientific">Acromyrmex insinuator</name>
    <dbReference type="NCBI Taxonomy" id="230686"/>
    <lineage>
        <taxon>Eukaryota</taxon>
        <taxon>Metazoa</taxon>
        <taxon>Ecdysozoa</taxon>
        <taxon>Arthropoda</taxon>
        <taxon>Hexapoda</taxon>
        <taxon>Insecta</taxon>
        <taxon>Pterygota</taxon>
        <taxon>Neoptera</taxon>
        <taxon>Endopterygota</taxon>
        <taxon>Hymenoptera</taxon>
        <taxon>Apocrita</taxon>
        <taxon>Aculeata</taxon>
        <taxon>Formicoidea</taxon>
        <taxon>Formicidae</taxon>
        <taxon>Myrmicinae</taxon>
        <taxon>Acromyrmex</taxon>
    </lineage>
</organism>
<sequence length="126" mass="14669">MPYYAVASGRSTGVYDNWEDCKDQVHGYSHNKFKKFDTPDQAWDFVDQHSSNAGQSFNTNNKAIVCRDNNQVALRNYRGEVNGYQRTDYTEGKNTVIVRERLYRSGRDGNGYFVEKGTRTYWKDNN</sequence>
<feature type="domain" description="Ribonuclease H1 N-terminal" evidence="9">
    <location>
        <begin position="2"/>
        <end position="45"/>
    </location>
</feature>
<dbReference type="Gene3D" id="3.40.970.10">
    <property type="entry name" value="Ribonuclease H1, N-terminal domain"/>
    <property type="match status" value="1"/>
</dbReference>
<evidence type="ECO:0000256" key="7">
    <source>
        <dbReference type="ARBA" id="ARBA00022801"/>
    </source>
</evidence>
<evidence type="ECO:0000256" key="3">
    <source>
        <dbReference type="ARBA" id="ARBA00012180"/>
    </source>
</evidence>
<comment type="similarity">
    <text evidence="2">Belongs to the RNase H family.</text>
</comment>
<keyword evidence="7" id="KW-0378">Hydrolase</keyword>
<feature type="non-terminal residue" evidence="10">
    <location>
        <position position="1"/>
    </location>
</feature>
<feature type="non-terminal residue" evidence="10">
    <location>
        <position position="126"/>
    </location>
</feature>
<dbReference type="InterPro" id="IPR009027">
    <property type="entry name" value="Ribosomal_bL9/RNase_H1_N"/>
</dbReference>
<dbReference type="FunFam" id="3.40.970.10:FF:000001">
    <property type="entry name" value="Ribonuclease H1"/>
    <property type="match status" value="1"/>
</dbReference>
<reference evidence="10" key="1">
    <citation type="submission" date="2020-02" db="EMBL/GenBank/DDBJ databases">
        <title>Relaxed selection underlies rapid genomic changes in the transitions from sociality to social parasitism in ants.</title>
        <authorList>
            <person name="Bi X."/>
        </authorList>
    </citation>
    <scope>NUCLEOTIDE SEQUENCE</scope>
    <source>
        <strain evidence="10">BGI-DK2013a</strain>
        <tissue evidence="10">Whole body</tissue>
    </source>
</reference>
<dbReference type="EC" id="3.1.26.4" evidence="3"/>
<dbReference type="InterPro" id="IPR011320">
    <property type="entry name" value="RNase_H1_N"/>
</dbReference>
<evidence type="ECO:0000313" key="11">
    <source>
        <dbReference type="Proteomes" id="UP000667349"/>
    </source>
</evidence>
<name>A0A836JFM5_9HYME</name>
<evidence type="ECO:0000259" key="9">
    <source>
        <dbReference type="Pfam" id="PF01693"/>
    </source>
</evidence>
<evidence type="ECO:0000256" key="2">
    <source>
        <dbReference type="ARBA" id="ARBA00005300"/>
    </source>
</evidence>
<dbReference type="Proteomes" id="UP000667349">
    <property type="component" value="Unassembled WGS sequence"/>
</dbReference>
<comment type="cofactor">
    <cofactor evidence="1">
        <name>Mg(2+)</name>
        <dbReference type="ChEBI" id="CHEBI:18420"/>
    </cofactor>
</comment>
<evidence type="ECO:0000256" key="5">
    <source>
        <dbReference type="ARBA" id="ARBA00022723"/>
    </source>
</evidence>
<keyword evidence="6" id="KW-0255">Endonuclease</keyword>
<dbReference type="AlphaFoldDB" id="A0A836JFM5"/>
<dbReference type="Pfam" id="PF01693">
    <property type="entry name" value="Cauli_VI"/>
    <property type="match status" value="1"/>
</dbReference>
<evidence type="ECO:0000256" key="1">
    <source>
        <dbReference type="ARBA" id="ARBA00001946"/>
    </source>
</evidence>
<keyword evidence="8" id="KW-0460">Magnesium</keyword>
<accession>A0A836JFM5</accession>
<dbReference type="GO" id="GO:0004523">
    <property type="term" value="F:RNA-DNA hybrid ribonuclease activity"/>
    <property type="evidence" value="ECO:0007669"/>
    <property type="project" value="UniProtKB-EC"/>
</dbReference>
<dbReference type="SUPFAM" id="SSF55658">
    <property type="entry name" value="L9 N-domain-like"/>
    <property type="match status" value="1"/>
</dbReference>
<keyword evidence="5" id="KW-0479">Metal-binding</keyword>
<evidence type="ECO:0000256" key="6">
    <source>
        <dbReference type="ARBA" id="ARBA00022759"/>
    </source>
</evidence>
<evidence type="ECO:0000256" key="4">
    <source>
        <dbReference type="ARBA" id="ARBA00022722"/>
    </source>
</evidence>
<evidence type="ECO:0000256" key="8">
    <source>
        <dbReference type="ARBA" id="ARBA00022842"/>
    </source>
</evidence>
<comment type="caution">
    <text evidence="10">The sequence shown here is derived from an EMBL/GenBank/DDBJ whole genome shotgun (WGS) entry which is preliminary data.</text>
</comment>